<keyword evidence="2" id="KW-1185">Reference proteome</keyword>
<sequence>MINIDKKYIIAAVLLVAAVIAWNVFSGTNLPNNGTTANTVRSELGTAIDQQSGAIDTTKSIEAGLDNSVKSVGNIESTINHASDTNTTSITTATDSAILIADCQRILSDIRAGGKKGN</sequence>
<accession>A0A1I4QNB4</accession>
<gene>
    <name evidence="1" type="ORF">SAMN04490355_11147</name>
</gene>
<reference evidence="2" key="1">
    <citation type="submission" date="2016-10" db="EMBL/GenBank/DDBJ databases">
        <authorList>
            <person name="Varghese N."/>
            <person name="Submissions S."/>
        </authorList>
    </citation>
    <scope>NUCLEOTIDE SEQUENCE [LARGE SCALE GENOMIC DNA]</scope>
    <source>
        <strain evidence="2">DSM 13327</strain>
    </source>
</reference>
<proteinExistence type="predicted"/>
<protein>
    <submittedName>
        <fullName evidence="1">Uncharacterized protein</fullName>
    </submittedName>
</protein>
<name>A0A1I4QNB4_9FIRM</name>
<dbReference type="STRING" id="1123291.SAMN04490355_11147"/>
<dbReference type="EMBL" id="FOTS01000114">
    <property type="protein sequence ID" value="SFM41524.1"/>
    <property type="molecule type" value="Genomic_DNA"/>
</dbReference>
<evidence type="ECO:0000313" key="2">
    <source>
        <dbReference type="Proteomes" id="UP000199520"/>
    </source>
</evidence>
<dbReference type="AlphaFoldDB" id="A0A1I4QNB4"/>
<dbReference type="Proteomes" id="UP000199520">
    <property type="component" value="Unassembled WGS sequence"/>
</dbReference>
<organism evidence="1 2">
    <name type="scientific">Pelosinus propionicus DSM 13327</name>
    <dbReference type="NCBI Taxonomy" id="1123291"/>
    <lineage>
        <taxon>Bacteria</taxon>
        <taxon>Bacillati</taxon>
        <taxon>Bacillota</taxon>
        <taxon>Negativicutes</taxon>
        <taxon>Selenomonadales</taxon>
        <taxon>Sporomusaceae</taxon>
        <taxon>Pelosinus</taxon>
    </lineage>
</organism>
<evidence type="ECO:0000313" key="1">
    <source>
        <dbReference type="EMBL" id="SFM41524.1"/>
    </source>
</evidence>